<dbReference type="RefSeq" id="WP_267770797.1">
    <property type="nucleotide sequence ID" value="NZ_JAPNKE010000002.1"/>
</dbReference>
<sequence length="410" mass="41975">MTSTDRSATLALLVAAALTACGPASGDTAGDTDTDATAGDTDTTTVDMPTTAASEGPTGEPDDTDTDTTGEAPPELVCAGASWATPVEPGEFLGVAADSRGHAIGFGTSQTSLTFPDALIVDVGPDGVPVHSIGAGAPGEYDSVGGSGVDGDDNVYALVNEGFTTDDGLDARFWLRKFDTGGALVGELDLGTASQGVRPYDLAVAPDGSVVITSLDPVDHDVVTRRGPDFAVLWEVNAPALHVHAVNAASTSVALRSRDGVVKLGADGQTEWDIDWPLWNPGAADLDDLGNVVVAGTAEAGAPLSVARFDPDGTLAWETKFTLRNQFDEIADVAVNAAGTVAVAGYTQTDGWKAFALRLDAAGEIVAQHHCDQPESRGEAIAIDEAGRMFLAGILFQDGAENLAYVAAFD</sequence>
<dbReference type="PROSITE" id="PS51257">
    <property type="entry name" value="PROKAR_LIPOPROTEIN"/>
    <property type="match status" value="1"/>
</dbReference>
<keyword evidence="4" id="KW-1185">Reference proteome</keyword>
<evidence type="ECO:0000313" key="4">
    <source>
        <dbReference type="Proteomes" id="UP001150924"/>
    </source>
</evidence>
<comment type="caution">
    <text evidence="3">The sequence shown here is derived from an EMBL/GenBank/DDBJ whole genome shotgun (WGS) entry which is preliminary data.</text>
</comment>
<feature type="signal peptide" evidence="2">
    <location>
        <begin position="1"/>
        <end position="26"/>
    </location>
</feature>
<feature type="chain" id="PRO_5040871540" evidence="2">
    <location>
        <begin position="27"/>
        <end position="410"/>
    </location>
</feature>
<dbReference type="AlphaFoldDB" id="A0A9X3EQA0"/>
<proteinExistence type="predicted"/>
<evidence type="ECO:0000313" key="3">
    <source>
        <dbReference type="EMBL" id="MCY1008152.1"/>
    </source>
</evidence>
<dbReference type="SUPFAM" id="SSF101898">
    <property type="entry name" value="NHL repeat"/>
    <property type="match status" value="1"/>
</dbReference>
<keyword evidence="2" id="KW-0732">Signal</keyword>
<dbReference type="Proteomes" id="UP001150924">
    <property type="component" value="Unassembled WGS sequence"/>
</dbReference>
<evidence type="ECO:0000256" key="1">
    <source>
        <dbReference type="SAM" id="MobiDB-lite"/>
    </source>
</evidence>
<dbReference type="EMBL" id="JAPNKE010000002">
    <property type="protein sequence ID" value="MCY1008152.1"/>
    <property type="molecule type" value="Genomic_DNA"/>
</dbReference>
<feature type="compositionally biased region" description="Low complexity" evidence="1">
    <location>
        <begin position="22"/>
        <end position="59"/>
    </location>
</feature>
<evidence type="ECO:0000256" key="2">
    <source>
        <dbReference type="SAM" id="SignalP"/>
    </source>
</evidence>
<feature type="region of interest" description="Disordered" evidence="1">
    <location>
        <begin position="22"/>
        <end position="74"/>
    </location>
</feature>
<dbReference type="Gene3D" id="2.80.10.50">
    <property type="match status" value="1"/>
</dbReference>
<accession>A0A9X3EQA0</accession>
<gene>
    <name evidence="3" type="ORF">OV079_21855</name>
</gene>
<reference evidence="3" key="1">
    <citation type="submission" date="2022-11" db="EMBL/GenBank/DDBJ databases">
        <title>Minimal conservation of predation-associated metabolite biosynthetic gene clusters underscores biosynthetic potential of Myxococcota including descriptions for ten novel species: Archangium lansinium sp. nov., Myxococcus landrumus sp. nov., Nannocystis bai.</title>
        <authorList>
            <person name="Ahearne A."/>
            <person name="Stevens C."/>
            <person name="Phillips K."/>
        </authorList>
    </citation>
    <scope>NUCLEOTIDE SEQUENCE</scope>
    <source>
        <strain evidence="3">Na p29</strain>
    </source>
</reference>
<protein>
    <submittedName>
        <fullName evidence="3">Uncharacterized protein</fullName>
    </submittedName>
</protein>
<organism evidence="3 4">
    <name type="scientific">Nannocystis pusilla</name>
    <dbReference type="NCBI Taxonomy" id="889268"/>
    <lineage>
        <taxon>Bacteria</taxon>
        <taxon>Pseudomonadati</taxon>
        <taxon>Myxococcota</taxon>
        <taxon>Polyangia</taxon>
        <taxon>Nannocystales</taxon>
        <taxon>Nannocystaceae</taxon>
        <taxon>Nannocystis</taxon>
    </lineage>
</organism>
<name>A0A9X3EQA0_9BACT</name>